<dbReference type="PIRSF" id="PIRSF006092">
    <property type="entry name" value="GreA_GreB"/>
    <property type="match status" value="1"/>
</dbReference>
<dbReference type="InterPro" id="IPR018151">
    <property type="entry name" value="TF_GreA/GreB_CS"/>
</dbReference>
<accession>A0A932CMC2</accession>
<evidence type="ECO:0000256" key="4">
    <source>
        <dbReference type="ARBA" id="ARBA00023125"/>
    </source>
</evidence>
<dbReference type="Pfam" id="PF01272">
    <property type="entry name" value="GreA_GreB"/>
    <property type="match status" value="1"/>
</dbReference>
<dbReference type="Pfam" id="PF03449">
    <property type="entry name" value="GreA_GreB_N"/>
    <property type="match status" value="1"/>
</dbReference>
<organism evidence="12 13">
    <name type="scientific">Tectimicrobiota bacterium</name>
    <dbReference type="NCBI Taxonomy" id="2528274"/>
    <lineage>
        <taxon>Bacteria</taxon>
        <taxon>Pseudomonadati</taxon>
        <taxon>Nitrospinota/Tectimicrobiota group</taxon>
        <taxon>Candidatus Tectimicrobiota</taxon>
    </lineage>
</organism>
<dbReference type="InterPro" id="IPR022691">
    <property type="entry name" value="Tscrpt_elong_fac_GreA/B_N"/>
</dbReference>
<dbReference type="InterPro" id="IPR028624">
    <property type="entry name" value="Tscrpt_elong_fac_GreA/B"/>
</dbReference>
<dbReference type="PANTHER" id="PTHR30437">
    <property type="entry name" value="TRANSCRIPTION ELONGATION FACTOR GREA"/>
    <property type="match status" value="1"/>
</dbReference>
<dbReference type="InterPro" id="IPR036805">
    <property type="entry name" value="Tscrpt_elong_fac_GreA/B_N_sf"/>
</dbReference>
<reference evidence="12" key="1">
    <citation type="submission" date="2020-07" db="EMBL/GenBank/DDBJ databases">
        <title>Huge and variable diversity of episymbiotic CPR bacteria and DPANN archaea in groundwater ecosystems.</title>
        <authorList>
            <person name="He C.Y."/>
            <person name="Keren R."/>
            <person name="Whittaker M."/>
            <person name="Farag I.F."/>
            <person name="Doudna J."/>
            <person name="Cate J.H.D."/>
            <person name="Banfield J.F."/>
        </authorList>
    </citation>
    <scope>NUCLEOTIDE SEQUENCE</scope>
    <source>
        <strain evidence="12">NC_groundwater_672_Ag_B-0.1um_62_36</strain>
    </source>
</reference>
<evidence type="ECO:0000313" key="12">
    <source>
        <dbReference type="EMBL" id="MBI2875807.1"/>
    </source>
</evidence>
<keyword evidence="3 8" id="KW-0805">Transcription regulation</keyword>
<dbReference type="InterPro" id="IPR036953">
    <property type="entry name" value="GreA/GreB_C_sf"/>
</dbReference>
<comment type="similarity">
    <text evidence="1 8 9">Belongs to the GreA/GreB family.</text>
</comment>
<feature type="domain" description="Transcription elongation factor GreA/GreB N-terminal" evidence="11">
    <location>
        <begin position="7"/>
        <end position="77"/>
    </location>
</feature>
<dbReference type="Gene3D" id="1.10.287.180">
    <property type="entry name" value="Transcription elongation factor, GreA/GreB, N-terminal domain"/>
    <property type="match status" value="1"/>
</dbReference>
<dbReference type="Proteomes" id="UP000769766">
    <property type="component" value="Unassembled WGS sequence"/>
</dbReference>
<evidence type="ECO:0000256" key="8">
    <source>
        <dbReference type="HAMAP-Rule" id="MF_00105"/>
    </source>
</evidence>
<keyword evidence="5 8" id="KW-0804">Transcription</keyword>
<dbReference type="NCBIfam" id="TIGR01462">
    <property type="entry name" value="greA"/>
    <property type="match status" value="1"/>
</dbReference>
<comment type="caution">
    <text evidence="12">The sequence shown here is derived from an EMBL/GenBank/DDBJ whole genome shotgun (WGS) entry which is preliminary data.</text>
</comment>
<dbReference type="InterPro" id="IPR006359">
    <property type="entry name" value="Tscrpt_elong_fac_GreA"/>
</dbReference>
<proteinExistence type="inferred from homology"/>
<dbReference type="GO" id="GO:0003746">
    <property type="term" value="F:translation elongation factor activity"/>
    <property type="evidence" value="ECO:0007669"/>
    <property type="project" value="UniProtKB-KW"/>
</dbReference>
<evidence type="ECO:0000256" key="7">
    <source>
        <dbReference type="ARBA" id="ARBA00030776"/>
    </source>
</evidence>
<dbReference type="NCBIfam" id="NF001261">
    <property type="entry name" value="PRK00226.1-2"/>
    <property type="match status" value="1"/>
</dbReference>
<dbReference type="NCBIfam" id="NF001263">
    <property type="entry name" value="PRK00226.1-4"/>
    <property type="match status" value="1"/>
</dbReference>
<evidence type="ECO:0000256" key="1">
    <source>
        <dbReference type="ARBA" id="ARBA00008213"/>
    </source>
</evidence>
<dbReference type="PANTHER" id="PTHR30437:SF4">
    <property type="entry name" value="TRANSCRIPTION ELONGATION FACTOR GREA"/>
    <property type="match status" value="1"/>
</dbReference>
<feature type="domain" description="Transcription elongation factor GreA/GreB C-terminal" evidence="10">
    <location>
        <begin position="87"/>
        <end position="158"/>
    </location>
</feature>
<sequence length="161" mass="18103">MGDNHKVPMTREGYEALQRELSHLKGVIRPKVIEEIRQAREFGDLSENAEYHAAKEKQALTQAKIHQLEDRLSRAQIIDSRNLDGGGKVVFGAVVKVMDLETEEEKVFRLVGQDEADVQKGKISIMSPVARALIGKEVDDEIEVRVPKGVIRYQILEIGSE</sequence>
<evidence type="ECO:0000256" key="5">
    <source>
        <dbReference type="ARBA" id="ARBA00023163"/>
    </source>
</evidence>
<dbReference type="GO" id="GO:0003677">
    <property type="term" value="F:DNA binding"/>
    <property type="evidence" value="ECO:0007669"/>
    <property type="project" value="UniProtKB-UniRule"/>
</dbReference>
<keyword evidence="12" id="KW-0251">Elongation factor</keyword>
<dbReference type="GO" id="GO:0032784">
    <property type="term" value="P:regulation of DNA-templated transcription elongation"/>
    <property type="evidence" value="ECO:0007669"/>
    <property type="project" value="UniProtKB-UniRule"/>
</dbReference>
<dbReference type="EMBL" id="JACPRF010000087">
    <property type="protein sequence ID" value="MBI2875807.1"/>
    <property type="molecule type" value="Genomic_DNA"/>
</dbReference>
<name>A0A932CMC2_UNCTE</name>
<dbReference type="SUPFAM" id="SSF46557">
    <property type="entry name" value="GreA transcript cleavage protein, N-terminal domain"/>
    <property type="match status" value="1"/>
</dbReference>
<evidence type="ECO:0000256" key="9">
    <source>
        <dbReference type="RuleBase" id="RU000556"/>
    </source>
</evidence>
<dbReference type="GO" id="GO:0006354">
    <property type="term" value="P:DNA-templated transcription elongation"/>
    <property type="evidence" value="ECO:0007669"/>
    <property type="project" value="TreeGrafter"/>
</dbReference>
<dbReference type="HAMAP" id="MF_00105">
    <property type="entry name" value="GreA_GreB"/>
    <property type="match status" value="1"/>
</dbReference>
<evidence type="ECO:0000259" key="10">
    <source>
        <dbReference type="Pfam" id="PF01272"/>
    </source>
</evidence>
<keyword evidence="4 8" id="KW-0238">DNA-binding</keyword>
<evidence type="ECO:0000256" key="6">
    <source>
        <dbReference type="ARBA" id="ARBA00024916"/>
    </source>
</evidence>
<dbReference type="AlphaFoldDB" id="A0A932CMC2"/>
<dbReference type="SUPFAM" id="SSF54534">
    <property type="entry name" value="FKBP-like"/>
    <property type="match status" value="1"/>
</dbReference>
<dbReference type="PROSITE" id="PS00829">
    <property type="entry name" value="GREAB_1"/>
    <property type="match status" value="1"/>
</dbReference>
<evidence type="ECO:0000256" key="2">
    <source>
        <dbReference type="ARBA" id="ARBA00013729"/>
    </source>
</evidence>
<evidence type="ECO:0000256" key="3">
    <source>
        <dbReference type="ARBA" id="ARBA00023015"/>
    </source>
</evidence>
<dbReference type="FunFam" id="1.10.287.180:FF:000001">
    <property type="entry name" value="Transcription elongation factor GreA"/>
    <property type="match status" value="1"/>
</dbReference>
<keyword evidence="12" id="KW-0648">Protein biosynthesis</keyword>
<protein>
    <recommendedName>
        <fullName evidence="2 8">Transcription elongation factor GreA</fullName>
    </recommendedName>
    <alternativeName>
        <fullName evidence="7 8">Transcript cleavage factor GreA</fullName>
    </alternativeName>
</protein>
<dbReference type="Gene3D" id="3.10.50.30">
    <property type="entry name" value="Transcription elongation factor, GreA/GreB, C-terminal domain"/>
    <property type="match status" value="1"/>
</dbReference>
<dbReference type="InterPro" id="IPR001437">
    <property type="entry name" value="Tscrpt_elong_fac_GreA/B_C"/>
</dbReference>
<dbReference type="NCBIfam" id="NF001264">
    <property type="entry name" value="PRK00226.1-5"/>
    <property type="match status" value="1"/>
</dbReference>
<dbReference type="FunFam" id="3.10.50.30:FF:000001">
    <property type="entry name" value="Transcription elongation factor GreA"/>
    <property type="match status" value="1"/>
</dbReference>
<dbReference type="GO" id="GO:0070063">
    <property type="term" value="F:RNA polymerase binding"/>
    <property type="evidence" value="ECO:0007669"/>
    <property type="project" value="InterPro"/>
</dbReference>
<comment type="function">
    <text evidence="6 8 9">Necessary for efficient RNA polymerase transcription elongation past template-encoded arresting sites. The arresting sites in DNA have the property of trapping a certain fraction of elongating RNA polymerases that pass through, resulting in locked ternary complexes. Cleavage of the nascent transcript by cleavage factors such as GreA or GreB allows the resumption of elongation from the new 3'terminus. GreA releases sequences of 2 to 3 nucleotides.</text>
</comment>
<gene>
    <name evidence="8 12" type="primary">greA</name>
    <name evidence="12" type="ORF">HYY20_02875</name>
</gene>
<dbReference type="PROSITE" id="PS00830">
    <property type="entry name" value="GREAB_2"/>
    <property type="match status" value="1"/>
</dbReference>
<dbReference type="InterPro" id="IPR023459">
    <property type="entry name" value="Tscrpt_elong_fac_GreA/B_fam"/>
</dbReference>
<evidence type="ECO:0000313" key="13">
    <source>
        <dbReference type="Proteomes" id="UP000769766"/>
    </source>
</evidence>
<evidence type="ECO:0000259" key="11">
    <source>
        <dbReference type="Pfam" id="PF03449"/>
    </source>
</evidence>